<name>A0A395T811_9HYPO</name>
<dbReference type="PANTHER" id="PTHR16469:SF51">
    <property type="entry name" value="TRANSCRIPTION FACTOR TAU 55 KDA SUBUNIT"/>
    <property type="match status" value="1"/>
</dbReference>
<dbReference type="Pfam" id="PF00300">
    <property type="entry name" value="His_Phos_1"/>
    <property type="match status" value="1"/>
</dbReference>
<dbReference type="PANTHER" id="PTHR16469">
    <property type="entry name" value="UBIQUITIN-ASSOCIATED AND SH3 DOMAIN-CONTAINING BA-RELATED"/>
    <property type="match status" value="1"/>
</dbReference>
<gene>
    <name evidence="1" type="ORF">FLONG3_1241</name>
</gene>
<dbReference type="Proteomes" id="UP000266234">
    <property type="component" value="Unassembled WGS sequence"/>
</dbReference>
<accession>A0A395T811</accession>
<dbReference type="OrthoDB" id="414418at2759"/>
<evidence type="ECO:0000313" key="1">
    <source>
        <dbReference type="EMBL" id="RGP80637.1"/>
    </source>
</evidence>
<dbReference type="InterPro" id="IPR029033">
    <property type="entry name" value="His_PPase_superfam"/>
</dbReference>
<dbReference type="AlphaFoldDB" id="A0A395T811"/>
<organism evidence="1 2">
    <name type="scientific">Fusarium longipes</name>
    <dbReference type="NCBI Taxonomy" id="694270"/>
    <lineage>
        <taxon>Eukaryota</taxon>
        <taxon>Fungi</taxon>
        <taxon>Dikarya</taxon>
        <taxon>Ascomycota</taxon>
        <taxon>Pezizomycotina</taxon>
        <taxon>Sordariomycetes</taxon>
        <taxon>Hypocreomycetidae</taxon>
        <taxon>Hypocreales</taxon>
        <taxon>Nectriaceae</taxon>
        <taxon>Fusarium</taxon>
    </lineage>
</organism>
<protein>
    <submittedName>
        <fullName evidence="1">Transcription factor</fullName>
    </submittedName>
</protein>
<dbReference type="STRING" id="694270.A0A395T811"/>
<sequence length="266" mass="29007">MSLEVIYVTRHGVSSDPALEQCSLLYVSFLVLTGRSRVQFRSGWSVDPMTGVYTATIRSPTGIPADPALTSYGVSQAKEMGQHLMTLKPPIDAVYSSPYYRCLQTITPFVELKQRQLKEETGTTHGSAAATICPEHGLGEFFGAAPFDHPIPASHKRLKELFPAYDDSYVSAIKPCRKGETINDLYGRVAAAVRAIIERCDAEGKRAVVLCTHAAVVIALGRVLTGRIPEAVEEEDFHAFTCGLSTYRRHRQGASTQVPSTGTFAL</sequence>
<comment type="caution">
    <text evidence="1">The sequence shown here is derived from an EMBL/GenBank/DDBJ whole genome shotgun (WGS) entry which is preliminary data.</text>
</comment>
<dbReference type="SUPFAM" id="SSF53254">
    <property type="entry name" value="Phosphoglycerate mutase-like"/>
    <property type="match status" value="1"/>
</dbReference>
<dbReference type="InterPro" id="IPR013078">
    <property type="entry name" value="His_Pase_superF_clade-1"/>
</dbReference>
<proteinExistence type="predicted"/>
<dbReference type="EMBL" id="PXOG01000026">
    <property type="protein sequence ID" value="RGP80637.1"/>
    <property type="molecule type" value="Genomic_DNA"/>
</dbReference>
<dbReference type="InterPro" id="IPR051710">
    <property type="entry name" value="Phosphatase_SH3-domain"/>
</dbReference>
<reference evidence="1 2" key="1">
    <citation type="journal article" date="2018" name="PLoS Pathog.">
        <title>Evolution of structural diversity of trichothecenes, a family of toxins produced by plant pathogenic and entomopathogenic fungi.</title>
        <authorList>
            <person name="Proctor R.H."/>
            <person name="McCormick S.P."/>
            <person name="Kim H.S."/>
            <person name="Cardoza R.E."/>
            <person name="Stanley A.M."/>
            <person name="Lindo L."/>
            <person name="Kelly A."/>
            <person name="Brown D.W."/>
            <person name="Lee T."/>
            <person name="Vaughan M.M."/>
            <person name="Alexander N.J."/>
            <person name="Busman M."/>
            <person name="Gutierrez S."/>
        </authorList>
    </citation>
    <scope>NUCLEOTIDE SEQUENCE [LARGE SCALE GENOMIC DNA]</scope>
    <source>
        <strain evidence="1 2">NRRL 20695</strain>
    </source>
</reference>
<evidence type="ECO:0000313" key="2">
    <source>
        <dbReference type="Proteomes" id="UP000266234"/>
    </source>
</evidence>
<keyword evidence="2" id="KW-1185">Reference proteome</keyword>
<dbReference type="Gene3D" id="3.40.50.1240">
    <property type="entry name" value="Phosphoglycerate mutase-like"/>
    <property type="match status" value="1"/>
</dbReference>
<dbReference type="CDD" id="cd07067">
    <property type="entry name" value="HP_PGM_like"/>
    <property type="match status" value="1"/>
</dbReference>